<keyword evidence="2" id="KW-1185">Reference proteome</keyword>
<evidence type="ECO:0000313" key="2">
    <source>
        <dbReference type="Proteomes" id="UP001195483"/>
    </source>
</evidence>
<reference evidence="1" key="1">
    <citation type="journal article" date="2021" name="Genome Biol. Evol.">
        <title>A High-Quality Reference Genome for a Parasitic Bivalve with Doubly Uniparental Inheritance (Bivalvia: Unionida).</title>
        <authorList>
            <person name="Smith C.H."/>
        </authorList>
    </citation>
    <scope>NUCLEOTIDE SEQUENCE</scope>
    <source>
        <strain evidence="1">CHS0354</strain>
    </source>
</reference>
<evidence type="ECO:0000313" key="1">
    <source>
        <dbReference type="EMBL" id="KAK3583042.1"/>
    </source>
</evidence>
<dbReference type="EMBL" id="JAEAOA010000312">
    <property type="protein sequence ID" value="KAK3583042.1"/>
    <property type="molecule type" value="Genomic_DNA"/>
</dbReference>
<accession>A0AAE0S0B4</accession>
<protein>
    <submittedName>
        <fullName evidence="1">Uncharacterized protein</fullName>
    </submittedName>
</protein>
<dbReference type="AlphaFoldDB" id="A0AAE0S0B4"/>
<feature type="non-terminal residue" evidence="1">
    <location>
        <position position="63"/>
    </location>
</feature>
<dbReference type="Proteomes" id="UP001195483">
    <property type="component" value="Unassembled WGS sequence"/>
</dbReference>
<organism evidence="1 2">
    <name type="scientific">Potamilus streckersoni</name>
    <dbReference type="NCBI Taxonomy" id="2493646"/>
    <lineage>
        <taxon>Eukaryota</taxon>
        <taxon>Metazoa</taxon>
        <taxon>Spiralia</taxon>
        <taxon>Lophotrochozoa</taxon>
        <taxon>Mollusca</taxon>
        <taxon>Bivalvia</taxon>
        <taxon>Autobranchia</taxon>
        <taxon>Heteroconchia</taxon>
        <taxon>Palaeoheterodonta</taxon>
        <taxon>Unionida</taxon>
        <taxon>Unionoidea</taxon>
        <taxon>Unionidae</taxon>
        <taxon>Ambleminae</taxon>
        <taxon>Lampsilini</taxon>
        <taxon>Potamilus</taxon>
    </lineage>
</organism>
<name>A0AAE0S0B4_9BIVA</name>
<sequence>MRLSKSRKAAVEKSQKCIFPSHVKQLWTGRKKASSVSQETAVESLQKGSFRVTGNSCGKVENK</sequence>
<reference evidence="1" key="3">
    <citation type="submission" date="2023-05" db="EMBL/GenBank/DDBJ databases">
        <authorList>
            <person name="Smith C.H."/>
        </authorList>
    </citation>
    <scope>NUCLEOTIDE SEQUENCE</scope>
    <source>
        <strain evidence="1">CHS0354</strain>
        <tissue evidence="1">Mantle</tissue>
    </source>
</reference>
<comment type="caution">
    <text evidence="1">The sequence shown here is derived from an EMBL/GenBank/DDBJ whole genome shotgun (WGS) entry which is preliminary data.</text>
</comment>
<gene>
    <name evidence="1" type="ORF">CHS0354_003976</name>
</gene>
<reference evidence="1" key="2">
    <citation type="journal article" date="2021" name="Genome Biol. Evol.">
        <title>Developing a high-quality reference genome for a parasitic bivalve with doubly uniparental inheritance (Bivalvia: Unionida).</title>
        <authorList>
            <person name="Smith C.H."/>
        </authorList>
    </citation>
    <scope>NUCLEOTIDE SEQUENCE</scope>
    <source>
        <strain evidence="1">CHS0354</strain>
        <tissue evidence="1">Mantle</tissue>
    </source>
</reference>
<proteinExistence type="predicted"/>